<name>A0A3A2ZEN9_9EURO</name>
<feature type="compositionally biased region" description="Low complexity" evidence="1">
    <location>
        <begin position="45"/>
        <end position="55"/>
    </location>
</feature>
<sequence length="109" mass="11579">MGDISTLTSPLSSTRTTPNLKLIDPRLLKPGVLGEGGITLANKVSNTPNNRPSPSNDDEDARDDDKTVVQSCDHISSLCISNNTCNYKDASAVEPTVSLGRTKLHADLS</sequence>
<evidence type="ECO:0000313" key="3">
    <source>
        <dbReference type="Proteomes" id="UP000266188"/>
    </source>
</evidence>
<evidence type="ECO:0000313" key="2">
    <source>
        <dbReference type="EMBL" id="RJE20803.1"/>
    </source>
</evidence>
<keyword evidence="3" id="KW-1185">Reference proteome</keyword>
<dbReference type="AlphaFoldDB" id="A0A3A2ZEN9"/>
<organism evidence="2 3">
    <name type="scientific">Aspergillus sclerotialis</name>
    <dbReference type="NCBI Taxonomy" id="2070753"/>
    <lineage>
        <taxon>Eukaryota</taxon>
        <taxon>Fungi</taxon>
        <taxon>Dikarya</taxon>
        <taxon>Ascomycota</taxon>
        <taxon>Pezizomycotina</taxon>
        <taxon>Eurotiomycetes</taxon>
        <taxon>Eurotiomycetidae</taxon>
        <taxon>Eurotiales</taxon>
        <taxon>Aspergillaceae</taxon>
        <taxon>Aspergillus</taxon>
        <taxon>Aspergillus subgen. Polypaecilum</taxon>
    </lineage>
</organism>
<accession>A0A3A2ZEN9</accession>
<protein>
    <submittedName>
        <fullName evidence="2">Uncharacterized protein</fullName>
    </submittedName>
</protein>
<proteinExistence type="predicted"/>
<gene>
    <name evidence="2" type="ORF">PHISCL_06872</name>
</gene>
<comment type="caution">
    <text evidence="2">The sequence shown here is derived from an EMBL/GenBank/DDBJ whole genome shotgun (WGS) entry which is preliminary data.</text>
</comment>
<reference evidence="3" key="1">
    <citation type="submission" date="2017-02" db="EMBL/GenBank/DDBJ databases">
        <authorList>
            <person name="Tafer H."/>
            <person name="Lopandic K."/>
        </authorList>
    </citation>
    <scope>NUCLEOTIDE SEQUENCE [LARGE SCALE GENOMIC DNA]</scope>
    <source>
        <strain evidence="3">CBS 366.77</strain>
    </source>
</reference>
<dbReference type="EMBL" id="MVGC01000276">
    <property type="protein sequence ID" value="RJE20803.1"/>
    <property type="molecule type" value="Genomic_DNA"/>
</dbReference>
<feature type="region of interest" description="Disordered" evidence="1">
    <location>
        <begin position="39"/>
        <end position="67"/>
    </location>
</feature>
<evidence type="ECO:0000256" key="1">
    <source>
        <dbReference type="SAM" id="MobiDB-lite"/>
    </source>
</evidence>
<feature type="non-terminal residue" evidence="2">
    <location>
        <position position="109"/>
    </location>
</feature>
<dbReference type="Proteomes" id="UP000266188">
    <property type="component" value="Unassembled WGS sequence"/>
</dbReference>
<dbReference type="OrthoDB" id="10515354at2759"/>